<feature type="domain" description="CCDC43 PWI-like" evidence="5">
    <location>
        <begin position="3"/>
        <end position="74"/>
    </location>
</feature>
<dbReference type="EMBL" id="VJMH01006991">
    <property type="protein sequence ID" value="KAF0686564.1"/>
    <property type="molecule type" value="Genomic_DNA"/>
</dbReference>
<feature type="compositionally biased region" description="Basic and acidic residues" evidence="4">
    <location>
        <begin position="175"/>
        <end position="203"/>
    </location>
</feature>
<dbReference type="PANTHER" id="PTHR31684:SF2">
    <property type="entry name" value="COILED-COIL DOMAIN-CONTAINING PROTEIN 43"/>
    <property type="match status" value="1"/>
</dbReference>
<comment type="similarity">
    <text evidence="1">Belongs to the CCDC43 family.</text>
</comment>
<organism evidence="7 8">
    <name type="scientific">Aphanomyces stellatus</name>
    <dbReference type="NCBI Taxonomy" id="120398"/>
    <lineage>
        <taxon>Eukaryota</taxon>
        <taxon>Sar</taxon>
        <taxon>Stramenopiles</taxon>
        <taxon>Oomycota</taxon>
        <taxon>Saprolegniomycetes</taxon>
        <taxon>Saprolegniales</taxon>
        <taxon>Verrucalvaceae</taxon>
        <taxon>Aphanomyces</taxon>
    </lineage>
</organism>
<dbReference type="EMBL" id="CAADRA010007017">
    <property type="protein sequence ID" value="VFT98327.1"/>
    <property type="molecule type" value="Genomic_DNA"/>
</dbReference>
<protein>
    <submittedName>
        <fullName evidence="7">Aste57867_21658 protein</fullName>
    </submittedName>
</protein>
<evidence type="ECO:0000256" key="2">
    <source>
        <dbReference type="ARBA" id="ARBA00023054"/>
    </source>
</evidence>
<keyword evidence="8" id="KW-1185">Reference proteome</keyword>
<evidence type="ECO:0000313" key="7">
    <source>
        <dbReference type="EMBL" id="VFT98327.1"/>
    </source>
</evidence>
<dbReference type="Proteomes" id="UP000332933">
    <property type="component" value="Unassembled WGS sequence"/>
</dbReference>
<feature type="compositionally biased region" description="Basic residues" evidence="4">
    <location>
        <begin position="204"/>
        <end position="219"/>
    </location>
</feature>
<evidence type="ECO:0000256" key="1">
    <source>
        <dbReference type="ARBA" id="ARBA00005305"/>
    </source>
</evidence>
<evidence type="ECO:0000313" key="6">
    <source>
        <dbReference type="EMBL" id="KAF0686564.1"/>
    </source>
</evidence>
<dbReference type="OrthoDB" id="2187466at2759"/>
<gene>
    <name evidence="7" type="primary">Aste57867_21658</name>
    <name evidence="6" type="ORF">As57867_021589</name>
    <name evidence="7" type="ORF">ASTE57867_21658</name>
</gene>
<feature type="region of interest" description="Disordered" evidence="4">
    <location>
        <begin position="160"/>
        <end position="219"/>
    </location>
</feature>
<dbReference type="Pfam" id="PF26091">
    <property type="entry name" value="PWI_CCDC43"/>
    <property type="match status" value="1"/>
</dbReference>
<name>A0A485LI35_9STRA</name>
<keyword evidence="2 3" id="KW-0175">Coiled coil</keyword>
<proteinExistence type="inferred from homology"/>
<reference evidence="7 8" key="1">
    <citation type="submission" date="2019-03" db="EMBL/GenBank/DDBJ databases">
        <authorList>
            <person name="Gaulin E."/>
            <person name="Dumas B."/>
        </authorList>
    </citation>
    <scope>NUCLEOTIDE SEQUENCE [LARGE SCALE GENOMIC DNA]</scope>
    <source>
        <strain evidence="7">CBS 568.67</strain>
    </source>
</reference>
<evidence type="ECO:0000256" key="3">
    <source>
        <dbReference type="SAM" id="Coils"/>
    </source>
</evidence>
<dbReference type="AlphaFoldDB" id="A0A485LI35"/>
<dbReference type="InterPro" id="IPR037666">
    <property type="entry name" value="CCDC43"/>
</dbReference>
<evidence type="ECO:0000313" key="8">
    <source>
        <dbReference type="Proteomes" id="UP000332933"/>
    </source>
</evidence>
<feature type="coiled-coil region" evidence="3">
    <location>
        <begin position="63"/>
        <end position="115"/>
    </location>
</feature>
<sequence length="219" mass="24924">MATSFETWLCSRLEELSIDSEVYGEYVSGIIADPDSDLADRCATAVDVLRAVAGDEAALDTMAGELEQKWIEQEKELEQKKIQELEASKLRLLAEKEEELKLVEINKQKEAEKAQARLHMSKEELAQRDKILREYGSVGDSEMDEDGNVIVRAQKTEDLGAVNTNRTQGKVAEQAMREKMKKEHDAKVKREKELLEADRLRKDKSAKRTQKREKQRGCG</sequence>
<dbReference type="InterPro" id="IPR058771">
    <property type="entry name" value="PWI_CCDC43"/>
</dbReference>
<reference evidence="6" key="2">
    <citation type="submission" date="2019-06" db="EMBL/GenBank/DDBJ databases">
        <title>Genomics analysis of Aphanomyces spp. identifies a new class of oomycete effector associated with host adaptation.</title>
        <authorList>
            <person name="Gaulin E."/>
        </authorList>
    </citation>
    <scope>NUCLEOTIDE SEQUENCE</scope>
    <source>
        <strain evidence="6">CBS 578.67</strain>
    </source>
</reference>
<accession>A0A485LI35</accession>
<evidence type="ECO:0000256" key="4">
    <source>
        <dbReference type="SAM" id="MobiDB-lite"/>
    </source>
</evidence>
<dbReference type="PANTHER" id="PTHR31684">
    <property type="entry name" value="COILED-COIL DOMAIN-CONTAINING PROTEIN 43"/>
    <property type="match status" value="1"/>
</dbReference>
<evidence type="ECO:0000259" key="5">
    <source>
        <dbReference type="Pfam" id="PF26091"/>
    </source>
</evidence>